<evidence type="ECO:0000256" key="2">
    <source>
        <dbReference type="ARBA" id="ARBA00008564"/>
    </source>
</evidence>
<accession>A0ABY2KLP9</accession>
<comment type="subcellular location">
    <subcellularLocation>
        <location evidence="1">Membrane</location>
        <topology evidence="1">Multi-pass membrane protein</topology>
    </subcellularLocation>
</comment>
<dbReference type="InterPro" id="IPR003339">
    <property type="entry name" value="ABC/ECF_trnsptr_transmembrane"/>
</dbReference>
<dbReference type="RefSeq" id="WP_135430256.1">
    <property type="nucleotide sequence ID" value="NZ_RPEM01000005.1"/>
</dbReference>
<gene>
    <name evidence="7" type="ORF">EEB11_08530</name>
</gene>
<evidence type="ECO:0000256" key="1">
    <source>
        <dbReference type="ARBA" id="ARBA00004141"/>
    </source>
</evidence>
<name>A0ABY2KLP9_9RHOB</name>
<feature type="transmembrane region" description="Helical" evidence="6">
    <location>
        <begin position="129"/>
        <end position="149"/>
    </location>
</feature>
<evidence type="ECO:0000313" key="7">
    <source>
        <dbReference type="EMBL" id="TGD43453.1"/>
    </source>
</evidence>
<feature type="transmembrane region" description="Helical" evidence="6">
    <location>
        <begin position="48"/>
        <end position="73"/>
    </location>
</feature>
<dbReference type="Pfam" id="PF02361">
    <property type="entry name" value="CbiQ"/>
    <property type="match status" value="1"/>
</dbReference>
<evidence type="ECO:0000256" key="4">
    <source>
        <dbReference type="ARBA" id="ARBA00022989"/>
    </source>
</evidence>
<keyword evidence="3 6" id="KW-0812">Transmembrane</keyword>
<keyword evidence="4 6" id="KW-1133">Transmembrane helix</keyword>
<evidence type="ECO:0000256" key="5">
    <source>
        <dbReference type="ARBA" id="ARBA00023136"/>
    </source>
</evidence>
<keyword evidence="5 6" id="KW-0472">Membrane</keyword>
<sequence>MLSTLHPLPKLALCLIWIAASVLVFDLRFQLVTLTLAFGLLWGVQRVALLKLLALMVPFALFGFGFLTTSVLFNKESGFALQMAQEGVMAAPDISPGLVLFTRALACGMVSALFALTTDPGQLVRALMVHLRLPASVGFALMQAMHLVPDLGREMQVLRMARAMRLGRAVRRVPGPGEVMGLTIPLLAFAIRRATRAALAMEARGLRPGAPRSQRETQRFRVMDGVAFGLGVGVLLAVLWAV</sequence>
<dbReference type="Proteomes" id="UP000297741">
    <property type="component" value="Unassembled WGS sequence"/>
</dbReference>
<evidence type="ECO:0000313" key="8">
    <source>
        <dbReference type="Proteomes" id="UP000297741"/>
    </source>
</evidence>
<feature type="transmembrane region" description="Helical" evidence="6">
    <location>
        <begin position="12"/>
        <end position="42"/>
    </location>
</feature>
<proteinExistence type="inferred from homology"/>
<comment type="similarity">
    <text evidence="2">Belongs to the CbiQ family.</text>
</comment>
<evidence type="ECO:0000256" key="6">
    <source>
        <dbReference type="SAM" id="Phobius"/>
    </source>
</evidence>
<keyword evidence="8" id="KW-1185">Reference proteome</keyword>
<comment type="caution">
    <text evidence="7">The sequence shown here is derived from an EMBL/GenBank/DDBJ whole genome shotgun (WGS) entry which is preliminary data.</text>
</comment>
<dbReference type="EMBL" id="RPEM01000005">
    <property type="protein sequence ID" value="TGD43453.1"/>
    <property type="molecule type" value="Genomic_DNA"/>
</dbReference>
<feature type="transmembrane region" description="Helical" evidence="6">
    <location>
        <begin position="94"/>
        <end position="117"/>
    </location>
</feature>
<organism evidence="7 8">
    <name type="scientific">Pseudotabrizicola sediminis</name>
    <dbReference type="NCBI Taxonomy" id="2486418"/>
    <lineage>
        <taxon>Bacteria</taxon>
        <taxon>Pseudomonadati</taxon>
        <taxon>Pseudomonadota</taxon>
        <taxon>Alphaproteobacteria</taxon>
        <taxon>Rhodobacterales</taxon>
        <taxon>Paracoccaceae</taxon>
        <taxon>Pseudotabrizicola</taxon>
    </lineage>
</organism>
<reference evidence="7 8" key="1">
    <citation type="submission" date="2018-11" db="EMBL/GenBank/DDBJ databases">
        <title>Tabrizicola sp. isolated from sediment of alpine lake.</title>
        <authorList>
            <person name="Liu Z."/>
        </authorList>
    </citation>
    <scope>NUCLEOTIDE SEQUENCE [LARGE SCALE GENOMIC DNA]</scope>
    <source>
        <strain evidence="7 8">DRYC-M-16</strain>
    </source>
</reference>
<dbReference type="CDD" id="cd16914">
    <property type="entry name" value="EcfT"/>
    <property type="match status" value="1"/>
</dbReference>
<protein>
    <submittedName>
        <fullName evidence="7">Energy-coupling factor transporter transmembrane protein EcfT</fullName>
    </submittedName>
</protein>
<feature type="transmembrane region" description="Helical" evidence="6">
    <location>
        <begin position="222"/>
        <end position="241"/>
    </location>
</feature>
<evidence type="ECO:0000256" key="3">
    <source>
        <dbReference type="ARBA" id="ARBA00022692"/>
    </source>
</evidence>